<feature type="domain" description="Photolyase/cryptochrome alpha/beta" evidence="1">
    <location>
        <begin position="7"/>
        <end position="156"/>
    </location>
</feature>
<dbReference type="Proteomes" id="UP000663879">
    <property type="component" value="Unassembled WGS sequence"/>
</dbReference>
<evidence type="ECO:0000313" key="3">
    <source>
        <dbReference type="Proteomes" id="UP000663879"/>
    </source>
</evidence>
<dbReference type="OrthoDB" id="435881at2759"/>
<dbReference type="EMBL" id="CAJNOC010005428">
    <property type="protein sequence ID" value="CAF1052047.1"/>
    <property type="molecule type" value="Genomic_DNA"/>
</dbReference>
<accession>A0A814KJG8</accession>
<evidence type="ECO:0000313" key="2">
    <source>
        <dbReference type="EMBL" id="CAF1052047.1"/>
    </source>
</evidence>
<dbReference type="PANTHER" id="PTHR11455:SF22">
    <property type="entry name" value="CRYPTOCHROME DASH"/>
    <property type="match status" value="1"/>
</dbReference>
<dbReference type="GO" id="GO:0071949">
    <property type="term" value="F:FAD binding"/>
    <property type="evidence" value="ECO:0007669"/>
    <property type="project" value="TreeGrafter"/>
</dbReference>
<dbReference type="GO" id="GO:0003904">
    <property type="term" value="F:deoxyribodipyrimidine photo-lyase activity"/>
    <property type="evidence" value="ECO:0007669"/>
    <property type="project" value="TreeGrafter"/>
</dbReference>
<gene>
    <name evidence="2" type="ORF">OXX778_LOCUS18873</name>
</gene>
<sequence>MTEVSKKLGILWFRNDLRVNDNFSLEKTIHLVKEKKLDLVLPVYCFDKLLFEGKSRVARLPRMGSFRRNFLLESVENLKQNLAKKLNSNLHILYGEQENELANLIETIRTQNTELKIEFFITSRDVASEEIDLENKVKKFLDEKKIKHFFLWDNLMIHPDDLPFGHYSKSPDTFTQFRRAIEVKGESNCDVRKSAVIPPGFTLPTFKLLDNFGQDKIPEKIKIEESPKSA</sequence>
<dbReference type="PANTHER" id="PTHR11455">
    <property type="entry name" value="CRYPTOCHROME"/>
    <property type="match status" value="1"/>
</dbReference>
<dbReference type="Pfam" id="PF00875">
    <property type="entry name" value="DNA_photolyase"/>
    <property type="match status" value="1"/>
</dbReference>
<dbReference type="InterPro" id="IPR002081">
    <property type="entry name" value="Cryptochrome/DNA_photolyase_1"/>
</dbReference>
<dbReference type="GO" id="GO:0003677">
    <property type="term" value="F:DNA binding"/>
    <property type="evidence" value="ECO:0007669"/>
    <property type="project" value="TreeGrafter"/>
</dbReference>
<protein>
    <recommendedName>
        <fullName evidence="1">Photolyase/cryptochrome alpha/beta domain-containing protein</fullName>
    </recommendedName>
</protein>
<dbReference type="PROSITE" id="PS51645">
    <property type="entry name" value="PHR_CRY_ALPHA_BETA"/>
    <property type="match status" value="1"/>
</dbReference>
<keyword evidence="3" id="KW-1185">Reference proteome</keyword>
<dbReference type="InterPro" id="IPR006050">
    <property type="entry name" value="DNA_photolyase_N"/>
</dbReference>
<feature type="non-terminal residue" evidence="2">
    <location>
        <position position="230"/>
    </location>
</feature>
<organism evidence="2 3">
    <name type="scientific">Brachionus calyciflorus</name>
    <dbReference type="NCBI Taxonomy" id="104777"/>
    <lineage>
        <taxon>Eukaryota</taxon>
        <taxon>Metazoa</taxon>
        <taxon>Spiralia</taxon>
        <taxon>Gnathifera</taxon>
        <taxon>Rotifera</taxon>
        <taxon>Eurotatoria</taxon>
        <taxon>Monogononta</taxon>
        <taxon>Pseudotrocha</taxon>
        <taxon>Ploima</taxon>
        <taxon>Brachionidae</taxon>
        <taxon>Brachionus</taxon>
    </lineage>
</organism>
<dbReference type="GO" id="GO:0000719">
    <property type="term" value="P:photoreactive repair"/>
    <property type="evidence" value="ECO:0007669"/>
    <property type="project" value="TreeGrafter"/>
</dbReference>
<dbReference type="InterPro" id="IPR014729">
    <property type="entry name" value="Rossmann-like_a/b/a_fold"/>
</dbReference>
<name>A0A814KJG8_9BILA</name>
<reference evidence="2" key="1">
    <citation type="submission" date="2021-02" db="EMBL/GenBank/DDBJ databases">
        <authorList>
            <person name="Nowell W R."/>
        </authorList>
    </citation>
    <scope>NUCLEOTIDE SEQUENCE</scope>
    <source>
        <strain evidence="2">Ploen Becks lab</strain>
    </source>
</reference>
<evidence type="ECO:0000259" key="1">
    <source>
        <dbReference type="PROSITE" id="PS51645"/>
    </source>
</evidence>
<proteinExistence type="predicted"/>
<comment type="caution">
    <text evidence="2">The sequence shown here is derived from an EMBL/GenBank/DDBJ whole genome shotgun (WGS) entry which is preliminary data.</text>
</comment>
<dbReference type="Gene3D" id="3.40.50.620">
    <property type="entry name" value="HUPs"/>
    <property type="match status" value="1"/>
</dbReference>
<dbReference type="AlphaFoldDB" id="A0A814KJG8"/>
<dbReference type="SUPFAM" id="SSF52425">
    <property type="entry name" value="Cryptochrome/photolyase, N-terminal domain"/>
    <property type="match status" value="1"/>
</dbReference>
<dbReference type="InterPro" id="IPR036155">
    <property type="entry name" value="Crypto/Photolyase_N_sf"/>
</dbReference>